<protein>
    <recommendedName>
        <fullName evidence="4">Plasmid stabilization system protein</fullName>
    </recommendedName>
</protein>
<dbReference type="AlphaFoldDB" id="A0A150J926"/>
<organism evidence="2 3">
    <name type="scientific">Candidatus Methanofastidiosum methylothiophilum</name>
    <dbReference type="NCBI Taxonomy" id="1705564"/>
    <lineage>
        <taxon>Archaea</taxon>
        <taxon>Methanobacteriati</taxon>
        <taxon>Methanobacteriota</taxon>
        <taxon>Stenosarchaea group</taxon>
        <taxon>Candidatus Methanofastidiosia</taxon>
        <taxon>Candidatus Methanofastidiosales</taxon>
        <taxon>Candidatus Methanofastidiosaceae</taxon>
        <taxon>Candidatus Methanofastidiosum</taxon>
    </lineage>
</organism>
<dbReference type="NCBIfam" id="TIGR02385">
    <property type="entry name" value="RelE_StbE"/>
    <property type="match status" value="1"/>
</dbReference>
<evidence type="ECO:0000256" key="1">
    <source>
        <dbReference type="ARBA" id="ARBA00022649"/>
    </source>
</evidence>
<evidence type="ECO:0008006" key="4">
    <source>
        <dbReference type="Google" id="ProtNLM"/>
    </source>
</evidence>
<dbReference type="SUPFAM" id="SSF143011">
    <property type="entry name" value="RelE-like"/>
    <property type="match status" value="1"/>
</dbReference>
<name>A0A150J926_9EURY</name>
<sequence length="89" mass="10710">MEFSLEISNHLQNKFNKLITKDKRQLEILNKKIKQILLNPFIFKPLKGEMKGARRVHISKSFVLVYEIDEKSKVVRLLDYDHHDKIYKK</sequence>
<proteinExistence type="predicted"/>
<comment type="caution">
    <text evidence="2">The sequence shown here is derived from an EMBL/GenBank/DDBJ whole genome shotgun (WGS) entry which is preliminary data.</text>
</comment>
<dbReference type="InterPro" id="IPR035093">
    <property type="entry name" value="RelE/ParE_toxin_dom_sf"/>
</dbReference>
<evidence type="ECO:0000313" key="2">
    <source>
        <dbReference type="EMBL" id="KYC53700.1"/>
    </source>
</evidence>
<dbReference type="InterPro" id="IPR007712">
    <property type="entry name" value="RelE/ParE_toxin"/>
</dbReference>
<accession>A0A150J926</accession>
<dbReference type="Proteomes" id="UP000075578">
    <property type="component" value="Unassembled WGS sequence"/>
</dbReference>
<dbReference type="EMBL" id="LNGD01000010">
    <property type="protein sequence ID" value="KYC53700.1"/>
    <property type="molecule type" value="Genomic_DNA"/>
</dbReference>
<reference evidence="2 3" key="1">
    <citation type="journal article" date="2016" name="ISME J.">
        <title>Chasing the elusive Euryarchaeota class WSA2: genomes reveal a uniquely fastidious methyl-reducing methanogen.</title>
        <authorList>
            <person name="Nobu M.K."/>
            <person name="Narihiro T."/>
            <person name="Kuroda K."/>
            <person name="Mei R."/>
            <person name="Liu W.T."/>
        </authorList>
    </citation>
    <scope>NUCLEOTIDE SEQUENCE [LARGE SCALE GENOMIC DNA]</scope>
    <source>
        <strain evidence="2">U1lsi0528_Bin089</strain>
    </source>
</reference>
<evidence type="ECO:0000313" key="3">
    <source>
        <dbReference type="Proteomes" id="UP000075578"/>
    </source>
</evidence>
<gene>
    <name evidence="2" type="ORF">AMQ74_00319</name>
</gene>
<dbReference type="Pfam" id="PF05016">
    <property type="entry name" value="ParE_toxin"/>
    <property type="match status" value="1"/>
</dbReference>
<keyword evidence="1" id="KW-1277">Toxin-antitoxin system</keyword>
<dbReference type="Gene3D" id="3.30.2310.20">
    <property type="entry name" value="RelE-like"/>
    <property type="match status" value="1"/>
</dbReference>